<evidence type="ECO:0000256" key="2">
    <source>
        <dbReference type="ARBA" id="ARBA00022540"/>
    </source>
</evidence>
<dbReference type="Gene3D" id="2.20.25.350">
    <property type="match status" value="1"/>
</dbReference>
<dbReference type="SUPFAM" id="SSF100966">
    <property type="entry name" value="Translation initiation factor 2 beta, aIF2beta, N-terminal domain"/>
    <property type="match status" value="1"/>
</dbReference>
<sequence>MSTINIGAANAGDEFYRYKMPKLVAKIEGRGNGIKTNIVNNVDIAKSLERPPEYVLKYFGYELGAQTNYDKATGTCIVNGAHDSKKLSEFLEGFIKKYVQCYSCGNPETQIKVKKEDLLLKCRACGFVSEVDPRSRLNSFVVKNPPEVKISKEEKKLKKAEAERVMDAEKAAKREKKEAKEKKQDKDKKKKKKEEEGRDPNEKDDDESASDDGDEDGVVWMTDTSAEAAKQRAQEQLTAATAAMVTQGNIEAEQEAQRKREKKKAEEEARAKAEAEAKQQAEEAERQALAQQATPVGSVQHLLKQGADAEAIATQLKTINPPGGIPGKMRVLLEAVFGLGAPEAKLADTLTAHKAQVAAHAKDAPSQLALLIALEHYMSVNAPERVKETPIVLKAMYDADLADEDIIMAWAGKKDAAGILGLDANATKDVRRLAAPFVSWLQEADETESDDE</sequence>
<dbReference type="GO" id="GO:0001732">
    <property type="term" value="P:formation of cytoplasmic translation initiation complex"/>
    <property type="evidence" value="ECO:0007669"/>
    <property type="project" value="TreeGrafter"/>
</dbReference>
<dbReference type="Gene3D" id="1.25.40.180">
    <property type="match status" value="1"/>
</dbReference>
<dbReference type="SUPFAM" id="SSF48371">
    <property type="entry name" value="ARM repeat"/>
    <property type="match status" value="1"/>
</dbReference>
<feature type="domain" description="W2" evidence="8">
    <location>
        <begin position="282"/>
        <end position="451"/>
    </location>
</feature>
<dbReference type="GO" id="GO:0071074">
    <property type="term" value="F:eukaryotic initiation factor eIF2 binding"/>
    <property type="evidence" value="ECO:0007669"/>
    <property type="project" value="TreeGrafter"/>
</dbReference>
<evidence type="ECO:0000259" key="8">
    <source>
        <dbReference type="PROSITE" id="PS51363"/>
    </source>
</evidence>
<dbReference type="InterPro" id="IPR002735">
    <property type="entry name" value="Transl_init_fac_IF2/IF5_dom"/>
</dbReference>
<dbReference type="Pfam" id="PF01873">
    <property type="entry name" value="eIF-5_eIF-2B"/>
    <property type="match status" value="1"/>
</dbReference>
<dbReference type="InterPro" id="IPR016190">
    <property type="entry name" value="Transl_init_fac_IF2/IF5_Zn-bd"/>
</dbReference>
<dbReference type="InterPro" id="IPR016189">
    <property type="entry name" value="Transl_init_fac_IF2/IF5_N"/>
</dbReference>
<gene>
    <name evidence="9" type="ORF">DTER00134_LOCUS17115</name>
</gene>
<dbReference type="Pfam" id="PF02020">
    <property type="entry name" value="W2"/>
    <property type="match status" value="1"/>
</dbReference>
<accession>A0A7S3VRW5</accession>
<comment type="function">
    <text evidence="6">Catalyzes the hydrolysis of GTP bound to the 40S ribosomal initiation complex (40S.mRNA.Met-tRNA[F].eIF-2.GTP) with the subsequent joining of a 60S ribosomal subunit resulting in the release of eIF-2 and the guanine nucleotide. The subsequent joining of a 60S ribosomal subunit results in the formation of a functional 80S initiation complex (80S.mRNA.Met-tRNA[F]).</text>
</comment>
<protein>
    <recommendedName>
        <fullName evidence="8">W2 domain-containing protein</fullName>
    </recommendedName>
</protein>
<dbReference type="GO" id="GO:0003743">
    <property type="term" value="F:translation initiation factor activity"/>
    <property type="evidence" value="ECO:0007669"/>
    <property type="project" value="UniProtKB-KW"/>
</dbReference>
<dbReference type="SMART" id="SM00515">
    <property type="entry name" value="eIF5C"/>
    <property type="match status" value="1"/>
</dbReference>
<feature type="compositionally biased region" description="Basic and acidic residues" evidence="7">
    <location>
        <begin position="153"/>
        <end position="201"/>
    </location>
</feature>
<dbReference type="SMART" id="SM00653">
    <property type="entry name" value="eIF2B_5"/>
    <property type="match status" value="1"/>
</dbReference>
<dbReference type="GO" id="GO:0005092">
    <property type="term" value="F:GDP-dissociation inhibitor activity"/>
    <property type="evidence" value="ECO:0007669"/>
    <property type="project" value="TreeGrafter"/>
</dbReference>
<dbReference type="AlphaFoldDB" id="A0A7S3VRW5"/>
<evidence type="ECO:0000256" key="3">
    <source>
        <dbReference type="ARBA" id="ARBA00022741"/>
    </source>
</evidence>
<keyword evidence="5" id="KW-0342">GTP-binding</keyword>
<feature type="region of interest" description="Disordered" evidence="7">
    <location>
        <begin position="251"/>
        <end position="293"/>
    </location>
</feature>
<evidence type="ECO:0000256" key="1">
    <source>
        <dbReference type="ARBA" id="ARBA00010397"/>
    </source>
</evidence>
<evidence type="ECO:0000256" key="4">
    <source>
        <dbReference type="ARBA" id="ARBA00022917"/>
    </source>
</evidence>
<dbReference type="SUPFAM" id="SSF75689">
    <property type="entry name" value="Zinc-binding domain of translation initiation factor 2 beta"/>
    <property type="match status" value="1"/>
</dbReference>
<dbReference type="PANTHER" id="PTHR23001">
    <property type="entry name" value="EUKARYOTIC TRANSLATION INITIATION FACTOR"/>
    <property type="match status" value="1"/>
</dbReference>
<dbReference type="InterPro" id="IPR045196">
    <property type="entry name" value="IF2/IF5"/>
</dbReference>
<name>A0A7S3VRW5_DUNTE</name>
<comment type="similarity">
    <text evidence="1">Belongs to the eIF-2-beta/eIF-5 family.</text>
</comment>
<dbReference type="GO" id="GO:0005525">
    <property type="term" value="F:GTP binding"/>
    <property type="evidence" value="ECO:0007669"/>
    <property type="project" value="UniProtKB-KW"/>
</dbReference>
<dbReference type="FunFam" id="2.20.25.350:FF:000001">
    <property type="entry name" value="Eukaryotic translation initiation factor 5"/>
    <property type="match status" value="1"/>
</dbReference>
<dbReference type="InterPro" id="IPR003307">
    <property type="entry name" value="W2_domain"/>
</dbReference>
<dbReference type="PROSITE" id="PS51363">
    <property type="entry name" value="W2"/>
    <property type="match status" value="1"/>
</dbReference>
<feature type="compositionally biased region" description="Basic and acidic residues" evidence="7">
    <location>
        <begin position="255"/>
        <end position="286"/>
    </location>
</feature>
<proteinExistence type="inferred from homology"/>
<dbReference type="GO" id="GO:0005829">
    <property type="term" value="C:cytosol"/>
    <property type="evidence" value="ECO:0007669"/>
    <property type="project" value="TreeGrafter"/>
</dbReference>
<evidence type="ECO:0000256" key="5">
    <source>
        <dbReference type="ARBA" id="ARBA00023134"/>
    </source>
</evidence>
<feature type="region of interest" description="Disordered" evidence="7">
    <location>
        <begin position="153"/>
        <end position="218"/>
    </location>
</feature>
<reference evidence="9" key="1">
    <citation type="submission" date="2021-01" db="EMBL/GenBank/DDBJ databases">
        <authorList>
            <person name="Corre E."/>
            <person name="Pelletier E."/>
            <person name="Niang G."/>
            <person name="Scheremetjew M."/>
            <person name="Finn R."/>
            <person name="Kale V."/>
            <person name="Holt S."/>
            <person name="Cochrane G."/>
            <person name="Meng A."/>
            <person name="Brown T."/>
            <person name="Cohen L."/>
        </authorList>
    </citation>
    <scope>NUCLEOTIDE SEQUENCE</scope>
    <source>
        <strain evidence="9">CCMP1320</strain>
    </source>
</reference>
<keyword evidence="2" id="KW-0396">Initiation factor</keyword>
<evidence type="ECO:0000256" key="7">
    <source>
        <dbReference type="SAM" id="MobiDB-lite"/>
    </source>
</evidence>
<dbReference type="PANTHER" id="PTHR23001:SF7">
    <property type="entry name" value="EUKARYOTIC TRANSLATION INITIATION FACTOR 5"/>
    <property type="match status" value="1"/>
</dbReference>
<keyword evidence="3" id="KW-0547">Nucleotide-binding</keyword>
<dbReference type="FunFam" id="3.30.30.170:FF:000002">
    <property type="entry name" value="Eukaryotic translation initiation factor 5"/>
    <property type="match status" value="1"/>
</dbReference>
<keyword evidence="4" id="KW-0648">Protein biosynthesis</keyword>
<organism evidence="9">
    <name type="scientific">Dunaliella tertiolecta</name>
    <name type="common">Green alga</name>
    <dbReference type="NCBI Taxonomy" id="3047"/>
    <lineage>
        <taxon>Eukaryota</taxon>
        <taxon>Viridiplantae</taxon>
        <taxon>Chlorophyta</taxon>
        <taxon>core chlorophytes</taxon>
        <taxon>Chlorophyceae</taxon>
        <taxon>CS clade</taxon>
        <taxon>Chlamydomonadales</taxon>
        <taxon>Dunaliellaceae</taxon>
        <taxon>Dunaliella</taxon>
    </lineage>
</organism>
<dbReference type="InterPro" id="IPR016024">
    <property type="entry name" value="ARM-type_fold"/>
</dbReference>
<dbReference type="Gene3D" id="3.30.30.170">
    <property type="match status" value="1"/>
</dbReference>
<evidence type="ECO:0000256" key="6">
    <source>
        <dbReference type="ARBA" id="ARBA00025032"/>
    </source>
</evidence>
<dbReference type="EMBL" id="HBIP01028278">
    <property type="protein sequence ID" value="CAE0502042.1"/>
    <property type="molecule type" value="Transcribed_RNA"/>
</dbReference>
<evidence type="ECO:0000313" key="9">
    <source>
        <dbReference type="EMBL" id="CAE0502042.1"/>
    </source>
</evidence>
<feature type="compositionally biased region" description="Acidic residues" evidence="7">
    <location>
        <begin position="202"/>
        <end position="217"/>
    </location>
</feature>